<protein>
    <submittedName>
        <fullName evidence="1">Nucleoside hydrolase</fullName>
    </submittedName>
</protein>
<sequence>MLAIHLGNINLLGVSTVHGNASAACSARNAARCLHAFAAPKNVFVFPGAVKPLIRKAKHDPEIHGEDGLGGVVGLPSPDSTEVRARFAVHEDGTPVHALEGMSKAIRDTWNKGAGRKVTVISCGPMTNVALFVSVYPELLEGVEQFVFMGGAVGLGNRSPVAEFNIICDPEATQIVLDAPVKTVMMPLNVTHMAIATKDVHCRLRNPSNPSLTISGDLPPPLTNLRHTLSTLITFFADTYRSTFGFEDGPPLHDALTVAYVSQPELFKSQRYRVDVELHGAHTAGETVVDVWHYRSCDDSWGVDGKNCLVAEVVEVDRFFDVLLGCVAQCDKVSPLNL</sequence>
<reference evidence="1" key="1">
    <citation type="journal article" date="2021" name="New Phytol.">
        <title>Evolutionary innovations through gain and loss of genes in the ectomycorrhizal Boletales.</title>
        <authorList>
            <person name="Wu G."/>
            <person name="Miyauchi S."/>
            <person name="Morin E."/>
            <person name="Kuo A."/>
            <person name="Drula E."/>
            <person name="Varga T."/>
            <person name="Kohler A."/>
            <person name="Feng B."/>
            <person name="Cao Y."/>
            <person name="Lipzen A."/>
            <person name="Daum C."/>
            <person name="Hundley H."/>
            <person name="Pangilinan J."/>
            <person name="Johnson J."/>
            <person name="Barry K."/>
            <person name="LaButti K."/>
            <person name="Ng V."/>
            <person name="Ahrendt S."/>
            <person name="Min B."/>
            <person name="Choi I.G."/>
            <person name="Park H."/>
            <person name="Plett J.M."/>
            <person name="Magnuson J."/>
            <person name="Spatafora J.W."/>
            <person name="Nagy L.G."/>
            <person name="Henrissat B."/>
            <person name="Grigoriev I.V."/>
            <person name="Yang Z.L."/>
            <person name="Xu J."/>
            <person name="Martin F.M."/>
        </authorList>
    </citation>
    <scope>NUCLEOTIDE SEQUENCE</scope>
    <source>
        <strain evidence="1">KUC20120723A-06</strain>
    </source>
</reference>
<keyword evidence="2" id="KW-1185">Reference proteome</keyword>
<name>A0ACB8BDQ3_9AGAM</name>
<dbReference type="Proteomes" id="UP000790709">
    <property type="component" value="Unassembled WGS sequence"/>
</dbReference>
<keyword evidence="1" id="KW-0378">Hydrolase</keyword>
<accession>A0ACB8BDQ3</accession>
<evidence type="ECO:0000313" key="2">
    <source>
        <dbReference type="Proteomes" id="UP000790709"/>
    </source>
</evidence>
<dbReference type="EMBL" id="MU266466">
    <property type="protein sequence ID" value="KAH7922963.1"/>
    <property type="molecule type" value="Genomic_DNA"/>
</dbReference>
<gene>
    <name evidence="1" type="ORF">BV22DRAFT_1106313</name>
</gene>
<proteinExistence type="predicted"/>
<evidence type="ECO:0000313" key="1">
    <source>
        <dbReference type="EMBL" id="KAH7922963.1"/>
    </source>
</evidence>
<comment type="caution">
    <text evidence="1">The sequence shown here is derived from an EMBL/GenBank/DDBJ whole genome shotgun (WGS) entry which is preliminary data.</text>
</comment>
<organism evidence="1 2">
    <name type="scientific">Leucogyrophana mollusca</name>
    <dbReference type="NCBI Taxonomy" id="85980"/>
    <lineage>
        <taxon>Eukaryota</taxon>
        <taxon>Fungi</taxon>
        <taxon>Dikarya</taxon>
        <taxon>Basidiomycota</taxon>
        <taxon>Agaricomycotina</taxon>
        <taxon>Agaricomycetes</taxon>
        <taxon>Agaricomycetidae</taxon>
        <taxon>Boletales</taxon>
        <taxon>Boletales incertae sedis</taxon>
        <taxon>Leucogyrophana</taxon>
    </lineage>
</organism>